<evidence type="ECO:0000256" key="2">
    <source>
        <dbReference type="ARBA" id="ARBA00010484"/>
    </source>
</evidence>
<feature type="transmembrane region" description="Helical" evidence="13">
    <location>
        <begin position="244"/>
        <end position="264"/>
    </location>
</feature>
<dbReference type="Pfam" id="PF25511">
    <property type="entry name" value="Ig_CNNM4_N"/>
    <property type="match status" value="1"/>
</dbReference>
<proteinExistence type="inferred from homology"/>
<keyword evidence="9 11" id="KW-0129">CBS domain</keyword>
<keyword evidence="8" id="KW-0406">Ion transport</keyword>
<evidence type="ECO:0000259" key="15">
    <source>
        <dbReference type="PROSITE" id="PS51846"/>
    </source>
</evidence>
<feature type="transmembrane region" description="Helical" evidence="13">
    <location>
        <begin position="301"/>
        <end position="321"/>
    </location>
</feature>
<dbReference type="GO" id="GO:0015081">
    <property type="term" value="F:sodium ion transmembrane transporter activity"/>
    <property type="evidence" value="ECO:0007669"/>
    <property type="project" value="TreeGrafter"/>
</dbReference>
<dbReference type="InterPro" id="IPR057492">
    <property type="entry name" value="Ig_CNNM1/2/4_N"/>
</dbReference>
<evidence type="ECO:0000313" key="17">
    <source>
        <dbReference type="Proteomes" id="UP000472272"/>
    </source>
</evidence>
<evidence type="ECO:0000256" key="13">
    <source>
        <dbReference type="RuleBase" id="RU369091"/>
    </source>
</evidence>
<keyword evidence="6" id="KW-0677">Repeat</keyword>
<organism evidence="16 17">
    <name type="scientific">Podarcis muralis</name>
    <name type="common">Wall lizard</name>
    <name type="synonym">Lacerta muralis</name>
    <dbReference type="NCBI Taxonomy" id="64176"/>
    <lineage>
        <taxon>Eukaryota</taxon>
        <taxon>Metazoa</taxon>
        <taxon>Chordata</taxon>
        <taxon>Craniata</taxon>
        <taxon>Vertebrata</taxon>
        <taxon>Euteleostomi</taxon>
        <taxon>Lepidosauria</taxon>
        <taxon>Squamata</taxon>
        <taxon>Bifurcata</taxon>
        <taxon>Unidentata</taxon>
        <taxon>Episquamata</taxon>
        <taxon>Laterata</taxon>
        <taxon>Lacertibaenia</taxon>
        <taxon>Lacertidae</taxon>
        <taxon>Podarcis</taxon>
    </lineage>
</organism>
<dbReference type="FunFam" id="3.10.580.10:FF:000001">
    <property type="entry name" value="Putative metal transporter CNNM3 isoform 2"/>
    <property type="match status" value="1"/>
</dbReference>
<evidence type="ECO:0000256" key="4">
    <source>
        <dbReference type="ARBA" id="ARBA00022475"/>
    </source>
</evidence>
<dbReference type="PROSITE" id="PS51371">
    <property type="entry name" value="CBS"/>
    <property type="match status" value="1"/>
</dbReference>
<dbReference type="GO" id="GO:0015095">
    <property type="term" value="F:magnesium ion transmembrane transporter activity"/>
    <property type="evidence" value="ECO:0007669"/>
    <property type="project" value="TreeGrafter"/>
</dbReference>
<dbReference type="Gene3D" id="3.10.580.10">
    <property type="entry name" value="CBS-domain"/>
    <property type="match status" value="1"/>
</dbReference>
<comment type="subcellular location">
    <subcellularLocation>
        <location evidence="1 13">Cell membrane</location>
        <topology evidence="1 13">Multi-pass membrane protein</topology>
    </subcellularLocation>
</comment>
<dbReference type="InterPro" id="IPR000644">
    <property type="entry name" value="CBS_dom"/>
</dbReference>
<evidence type="ECO:0000256" key="1">
    <source>
        <dbReference type="ARBA" id="ARBA00004651"/>
    </source>
</evidence>
<keyword evidence="4" id="KW-1003">Cell membrane</keyword>
<dbReference type="PANTHER" id="PTHR12064:SF26">
    <property type="entry name" value="METAL TRANSPORTER CNNM4"/>
    <property type="match status" value="1"/>
</dbReference>
<keyword evidence="17" id="KW-1185">Reference proteome</keyword>
<dbReference type="SUPFAM" id="SSF54631">
    <property type="entry name" value="CBS-domain pair"/>
    <property type="match status" value="1"/>
</dbReference>
<evidence type="ECO:0000256" key="7">
    <source>
        <dbReference type="ARBA" id="ARBA00022989"/>
    </source>
</evidence>
<keyword evidence="10 12" id="KW-0472">Membrane</keyword>
<feature type="domain" description="CNNM transmembrane" evidence="15">
    <location>
        <begin position="181"/>
        <end position="362"/>
    </location>
</feature>
<dbReference type="PROSITE" id="PS51846">
    <property type="entry name" value="CNNM"/>
    <property type="match status" value="1"/>
</dbReference>
<dbReference type="Pfam" id="PF01595">
    <property type="entry name" value="CNNM"/>
    <property type="match status" value="1"/>
</dbReference>
<evidence type="ECO:0000256" key="9">
    <source>
        <dbReference type="ARBA" id="ARBA00023122"/>
    </source>
</evidence>
<evidence type="ECO:0000259" key="14">
    <source>
        <dbReference type="PROSITE" id="PS51371"/>
    </source>
</evidence>
<keyword evidence="7 12" id="KW-1133">Transmembrane helix</keyword>
<dbReference type="PANTHER" id="PTHR12064">
    <property type="entry name" value="METAL TRANSPORTER CNNM"/>
    <property type="match status" value="1"/>
</dbReference>
<dbReference type="Proteomes" id="UP000472272">
    <property type="component" value="Chromosome 8"/>
</dbReference>
<dbReference type="GO" id="GO:0005886">
    <property type="term" value="C:plasma membrane"/>
    <property type="evidence" value="ECO:0007669"/>
    <property type="project" value="UniProtKB-SubCell"/>
</dbReference>
<reference evidence="16" key="3">
    <citation type="submission" date="2025-09" db="UniProtKB">
        <authorList>
            <consortium name="Ensembl"/>
        </authorList>
    </citation>
    <scope>IDENTIFICATION</scope>
</reference>
<dbReference type="AlphaFoldDB" id="A0A670IQY5"/>
<dbReference type="Ensembl" id="ENSPMRT00000014871.1">
    <property type="protein sequence ID" value="ENSPMRP00000013914.1"/>
    <property type="gene ID" value="ENSPMRG00000009308.1"/>
</dbReference>
<feature type="domain" description="CBS" evidence="14">
    <location>
        <begin position="448"/>
        <end position="513"/>
    </location>
</feature>
<evidence type="ECO:0000256" key="10">
    <source>
        <dbReference type="ARBA" id="ARBA00023136"/>
    </source>
</evidence>
<dbReference type="GeneTree" id="ENSGT00940000156317"/>
<comment type="function">
    <text evidence="13">Metal transporter.</text>
</comment>
<dbReference type="GO" id="GO:0010960">
    <property type="term" value="P:magnesium ion homeostasis"/>
    <property type="evidence" value="ECO:0007669"/>
    <property type="project" value="InterPro"/>
</dbReference>
<protein>
    <recommendedName>
        <fullName evidence="13">Metal transporter</fullName>
    </recommendedName>
</protein>
<dbReference type="InterPro" id="IPR046342">
    <property type="entry name" value="CBS_dom_sf"/>
</dbReference>
<feature type="transmembrane region" description="Helical" evidence="13">
    <location>
        <begin position="185"/>
        <end position="209"/>
    </location>
</feature>
<dbReference type="Pfam" id="PF25562">
    <property type="entry name" value="CNBH_CNNM2_C"/>
    <property type="match status" value="1"/>
</dbReference>
<evidence type="ECO:0000256" key="12">
    <source>
        <dbReference type="PROSITE-ProRule" id="PRU01193"/>
    </source>
</evidence>
<reference evidence="16 17" key="1">
    <citation type="journal article" date="2019" name="Proc. Natl. Acad. Sci. U.S.A.">
        <title>Regulatory changes in pterin and carotenoid genes underlie balanced color polymorphisms in the wall lizard.</title>
        <authorList>
            <person name="Andrade P."/>
            <person name="Pinho C."/>
            <person name="Perez I de Lanuza G."/>
            <person name="Afonso S."/>
            <person name="Brejcha J."/>
            <person name="Rubin C.J."/>
            <person name="Wallerman O."/>
            <person name="Pereira P."/>
            <person name="Sabatino S.J."/>
            <person name="Bellati A."/>
            <person name="Pellitteri-Rosa D."/>
            <person name="Bosakova Z."/>
            <person name="Bunikis I."/>
            <person name="Carretero M.A."/>
            <person name="Feiner N."/>
            <person name="Marsik P."/>
            <person name="Pauperio F."/>
            <person name="Salvi D."/>
            <person name="Soler L."/>
            <person name="While G.M."/>
            <person name="Uller T."/>
            <person name="Font E."/>
            <person name="Andersson L."/>
            <person name="Carneiro M."/>
        </authorList>
    </citation>
    <scope>NUCLEOTIDE SEQUENCE</scope>
</reference>
<evidence type="ECO:0000256" key="8">
    <source>
        <dbReference type="ARBA" id="ARBA00023065"/>
    </source>
</evidence>
<evidence type="ECO:0000256" key="6">
    <source>
        <dbReference type="ARBA" id="ARBA00022737"/>
    </source>
</evidence>
<dbReference type="InterPro" id="IPR044751">
    <property type="entry name" value="Ion_transp-like_CBS"/>
</dbReference>
<keyword evidence="3" id="KW-0813">Transport</keyword>
<feature type="transmembrane region" description="Helical" evidence="13">
    <location>
        <begin position="270"/>
        <end position="289"/>
    </location>
</feature>
<comment type="similarity">
    <text evidence="2 13">Belongs to the ACDP family.</text>
</comment>
<dbReference type="InterPro" id="IPR045095">
    <property type="entry name" value="ACDP"/>
</dbReference>
<evidence type="ECO:0000256" key="5">
    <source>
        <dbReference type="ARBA" id="ARBA00022692"/>
    </source>
</evidence>
<dbReference type="Pfam" id="PF00571">
    <property type="entry name" value="CBS"/>
    <property type="match status" value="1"/>
</dbReference>
<keyword evidence="5 12" id="KW-0812">Transmembrane</keyword>
<accession>A0A670IQY5</accession>
<sequence length="750" mass="83977">MNGLGSCLSWRDEDAGLVLLLLRCLFFLLTTFPLPATAGNGMSSRTVILGMRVENSTKPGTTVLENGIIQVVEGSVIRLRIFGQGIHRPTCQMLYFADLPDVSDANAHGDPCIKKSSDMLVNPYCHEVRNTTALVDVSVQILRKEIEFKNYVMCLEDHSGKPRYWFSDRDLVIQVIEGDHLKLPLWLKLVLVVILLALSGMFSGLNLGLMSLDLMELRIIQNCGTPMEKKYATMIEPVRRHGNYLLCSLLLGNVLVNASFTILFDSMVSASLLAIVASTFGIVLFGEIIPQALCCRHGLEVGAKTIVITKFVMLLTFPLSYPMSKILDYVLGQEMGLRYNREKLMEMLRLTEPYMDLLKQELNIIQGALELRTKAVEHVMTPLHDCFLLNSNAVLDFNTMTEIMESGYTRIPIYDKERTNIVDMLYVKDLAFVDPDDCTPLKTITKFYNHPVHFVCHNTKLDAVLEEFKKGKSHLAIVLKKNEVEHEDEGEVLGIVTLEDVIEEIIKSEILDESDLYTYNRTRRRDASPRKWDFSAFKGNDTELKISRQLLLAAHRFLSTEVLQFCPSLISEKYLLRLLKHPGVICELKIDEQDKESPEYNLYEKNKPADYFILILQGKVEVEACKENMKFENGPFSYYGVMALGTPIQGGNLHSFSSHSQKLSPLNTFGLICLRNSLQQGACILVFLWGGVEEGVCGGGRSPQVSPRGGGGQNAACLSHASFLGVTRCLGTCRLRTAPKSPPTASPPEL</sequence>
<evidence type="ECO:0000256" key="11">
    <source>
        <dbReference type="PROSITE-ProRule" id="PRU00703"/>
    </source>
</evidence>
<dbReference type="CDD" id="cd04590">
    <property type="entry name" value="CBS_pair_CorC_HlyC_assoc"/>
    <property type="match status" value="1"/>
</dbReference>
<evidence type="ECO:0000313" key="16">
    <source>
        <dbReference type="Ensembl" id="ENSPMRP00000013914.1"/>
    </source>
</evidence>
<name>A0A670IQY5_PODMU</name>
<evidence type="ECO:0000256" key="3">
    <source>
        <dbReference type="ARBA" id="ARBA00022448"/>
    </source>
</evidence>
<reference evidence="16" key="2">
    <citation type="submission" date="2025-08" db="UniProtKB">
        <authorList>
            <consortium name="Ensembl"/>
        </authorList>
    </citation>
    <scope>IDENTIFICATION</scope>
</reference>
<dbReference type="InterPro" id="IPR002550">
    <property type="entry name" value="CNNM"/>
</dbReference>